<reference evidence="2" key="1">
    <citation type="submission" date="2023-06" db="EMBL/GenBank/DDBJ databases">
        <title>Genome-scale phylogeny and comparative genomics of the fungal order Sordariales.</title>
        <authorList>
            <consortium name="Lawrence Berkeley National Laboratory"/>
            <person name="Hensen N."/>
            <person name="Bonometti L."/>
            <person name="Westerberg I."/>
            <person name="Brannstrom I.O."/>
            <person name="Guillou S."/>
            <person name="Cros-Aarteil S."/>
            <person name="Calhoun S."/>
            <person name="Haridas S."/>
            <person name="Kuo A."/>
            <person name="Mondo S."/>
            <person name="Pangilinan J."/>
            <person name="Riley R."/>
            <person name="Labutti K."/>
            <person name="Andreopoulos B."/>
            <person name="Lipzen A."/>
            <person name="Chen C."/>
            <person name="Yanf M."/>
            <person name="Daum C."/>
            <person name="Ng V."/>
            <person name="Clum A."/>
            <person name="Steindorff A."/>
            <person name="Ohm R."/>
            <person name="Martin F."/>
            <person name="Silar P."/>
            <person name="Natvig D."/>
            <person name="Lalanne C."/>
            <person name="Gautier V."/>
            <person name="Ament-Velasquez S.L."/>
            <person name="Kruys A."/>
            <person name="Hutchinson M.I."/>
            <person name="Powell A.J."/>
            <person name="Barry K."/>
            <person name="Miller A.N."/>
            <person name="Grigoriev I.V."/>
            <person name="Debuchy R."/>
            <person name="Gladieux P."/>
            <person name="Thoren M.H."/>
            <person name="Johannesson H."/>
        </authorList>
    </citation>
    <scope>NUCLEOTIDE SEQUENCE</scope>
    <source>
        <strain evidence="2">SMH2532-1</strain>
    </source>
</reference>
<evidence type="ECO:0000313" key="3">
    <source>
        <dbReference type="Proteomes" id="UP001174936"/>
    </source>
</evidence>
<gene>
    <name evidence="2" type="ORF">B0T16DRAFT_224509</name>
</gene>
<comment type="caution">
    <text evidence="2">The sequence shown here is derived from an EMBL/GenBank/DDBJ whole genome shotgun (WGS) entry which is preliminary data.</text>
</comment>
<feature type="compositionally biased region" description="Basic and acidic residues" evidence="1">
    <location>
        <begin position="21"/>
        <end position="36"/>
    </location>
</feature>
<name>A0AA39XZ94_9PEZI</name>
<dbReference type="EMBL" id="JAULSV010000006">
    <property type="protein sequence ID" value="KAK0642057.1"/>
    <property type="molecule type" value="Genomic_DNA"/>
</dbReference>
<dbReference type="AlphaFoldDB" id="A0AA39XZ94"/>
<sequence>MGLPRKRKHPRWTSEMVEITATRDPKDPPERRDCCKPKPKPAPPQTNLSVQTAVEEITTTDGTTVERTSASLACLLEENEIPRSTEETEAVVSEAPVEGATTDEPPSKRMKLCHDSEMNANDEKKPDFKETWGSKKRAASPNSSRNKDMLWSLIW</sequence>
<accession>A0AA39XZ94</accession>
<protein>
    <submittedName>
        <fullName evidence="2">Uncharacterized protein</fullName>
    </submittedName>
</protein>
<feature type="region of interest" description="Disordered" evidence="1">
    <location>
        <begin position="80"/>
        <end position="155"/>
    </location>
</feature>
<feature type="compositionally biased region" description="Basic residues" evidence="1">
    <location>
        <begin position="1"/>
        <end position="11"/>
    </location>
</feature>
<evidence type="ECO:0000256" key="1">
    <source>
        <dbReference type="SAM" id="MobiDB-lite"/>
    </source>
</evidence>
<evidence type="ECO:0000313" key="2">
    <source>
        <dbReference type="EMBL" id="KAK0642057.1"/>
    </source>
</evidence>
<feature type="compositionally biased region" description="Basic and acidic residues" evidence="1">
    <location>
        <begin position="112"/>
        <end position="133"/>
    </location>
</feature>
<feature type="region of interest" description="Disordered" evidence="1">
    <location>
        <begin position="1"/>
        <end position="47"/>
    </location>
</feature>
<proteinExistence type="predicted"/>
<dbReference type="Proteomes" id="UP001174936">
    <property type="component" value="Unassembled WGS sequence"/>
</dbReference>
<organism evidence="2 3">
    <name type="scientific">Cercophora newfieldiana</name>
    <dbReference type="NCBI Taxonomy" id="92897"/>
    <lineage>
        <taxon>Eukaryota</taxon>
        <taxon>Fungi</taxon>
        <taxon>Dikarya</taxon>
        <taxon>Ascomycota</taxon>
        <taxon>Pezizomycotina</taxon>
        <taxon>Sordariomycetes</taxon>
        <taxon>Sordariomycetidae</taxon>
        <taxon>Sordariales</taxon>
        <taxon>Lasiosphaeriaceae</taxon>
        <taxon>Cercophora</taxon>
    </lineage>
</organism>
<keyword evidence="3" id="KW-1185">Reference proteome</keyword>